<gene>
    <name evidence="1" type="ORF">TELCIR_11327</name>
</gene>
<accession>A0A2G9UB15</accession>
<reference evidence="1 2" key="1">
    <citation type="submission" date="2015-09" db="EMBL/GenBank/DDBJ databases">
        <title>Draft genome of the parasitic nematode Teladorsagia circumcincta isolate WARC Sus (inbred).</title>
        <authorList>
            <person name="Mitreva M."/>
        </authorList>
    </citation>
    <scope>NUCLEOTIDE SEQUENCE [LARGE SCALE GENOMIC DNA]</scope>
    <source>
        <strain evidence="1 2">S</strain>
    </source>
</reference>
<dbReference type="Proteomes" id="UP000230423">
    <property type="component" value="Unassembled WGS sequence"/>
</dbReference>
<organism evidence="1 2">
    <name type="scientific">Teladorsagia circumcincta</name>
    <name type="common">Brown stomach worm</name>
    <name type="synonym">Ostertagia circumcincta</name>
    <dbReference type="NCBI Taxonomy" id="45464"/>
    <lineage>
        <taxon>Eukaryota</taxon>
        <taxon>Metazoa</taxon>
        <taxon>Ecdysozoa</taxon>
        <taxon>Nematoda</taxon>
        <taxon>Chromadorea</taxon>
        <taxon>Rhabditida</taxon>
        <taxon>Rhabditina</taxon>
        <taxon>Rhabditomorpha</taxon>
        <taxon>Strongyloidea</taxon>
        <taxon>Trichostrongylidae</taxon>
        <taxon>Teladorsagia</taxon>
    </lineage>
</organism>
<evidence type="ECO:0000313" key="2">
    <source>
        <dbReference type="Proteomes" id="UP000230423"/>
    </source>
</evidence>
<dbReference type="EMBL" id="KZ347923">
    <property type="protein sequence ID" value="PIO66942.1"/>
    <property type="molecule type" value="Genomic_DNA"/>
</dbReference>
<proteinExistence type="predicted"/>
<dbReference type="AlphaFoldDB" id="A0A2G9UB15"/>
<evidence type="ECO:0000313" key="1">
    <source>
        <dbReference type="EMBL" id="PIO66942.1"/>
    </source>
</evidence>
<name>A0A2G9UB15_TELCI</name>
<dbReference type="OrthoDB" id="5876151at2759"/>
<protein>
    <submittedName>
        <fullName evidence="1">Uncharacterized protein</fullName>
    </submittedName>
</protein>
<sequence>MCFLANVGLKCKKVGQRNASSRKPAKKRANVVDVEARKRELVEGIKKLGGTGTTRPMRKQSTWIQFLVTTH</sequence>
<keyword evidence="2" id="KW-1185">Reference proteome</keyword>